<dbReference type="PANTHER" id="PTHR23427:SF2">
    <property type="entry name" value="SURFEIT LOCUS PROTEIN 1"/>
    <property type="match status" value="1"/>
</dbReference>
<keyword evidence="6" id="KW-1003">Cell membrane</keyword>
<keyword evidence="5 6" id="KW-0472">Membrane</keyword>
<comment type="similarity">
    <text evidence="2 6">Belongs to the SURF1 family.</text>
</comment>
<reference evidence="7 8" key="1">
    <citation type="submission" date="2017-01" db="EMBL/GenBank/DDBJ databases">
        <title>Genome Sequencing of a Marine Spirillum, Oceanospirillum multiglobuliferum ATCC 33336, from Japan.</title>
        <authorList>
            <person name="Carney J.G."/>
            <person name="Trachtenberg A.M."/>
            <person name="Rheaume B.A."/>
            <person name="Linnane J.D."/>
            <person name="Pitts N.L."/>
            <person name="Mykles D.L."/>
            <person name="Maclea K.S."/>
        </authorList>
    </citation>
    <scope>NUCLEOTIDE SEQUENCE [LARGE SCALE GENOMIC DNA]</scope>
    <source>
        <strain evidence="7 8">ATCC 33336</strain>
    </source>
</reference>
<accession>A0A1V4T8R0</accession>
<dbReference type="CDD" id="cd06662">
    <property type="entry name" value="SURF1"/>
    <property type="match status" value="1"/>
</dbReference>
<keyword evidence="4 6" id="KW-1133">Transmembrane helix</keyword>
<proteinExistence type="inferred from homology"/>
<dbReference type="EMBL" id="MTSM01000004">
    <property type="protein sequence ID" value="OPX56300.1"/>
    <property type="molecule type" value="Genomic_DNA"/>
</dbReference>
<comment type="caution">
    <text evidence="7">The sequence shown here is derived from an EMBL/GenBank/DDBJ whole genome shotgun (WGS) entry which is preliminary data.</text>
</comment>
<keyword evidence="8" id="KW-1185">Reference proteome</keyword>
<evidence type="ECO:0000256" key="3">
    <source>
        <dbReference type="ARBA" id="ARBA00022692"/>
    </source>
</evidence>
<evidence type="ECO:0000256" key="4">
    <source>
        <dbReference type="ARBA" id="ARBA00022989"/>
    </source>
</evidence>
<dbReference type="GO" id="GO:0005886">
    <property type="term" value="C:plasma membrane"/>
    <property type="evidence" value="ECO:0007669"/>
    <property type="project" value="UniProtKB-SubCell"/>
</dbReference>
<feature type="transmembrane region" description="Helical" evidence="6">
    <location>
        <begin position="31"/>
        <end position="50"/>
    </location>
</feature>
<dbReference type="PROSITE" id="PS50895">
    <property type="entry name" value="SURF1"/>
    <property type="match status" value="1"/>
</dbReference>
<organism evidence="7 8">
    <name type="scientific">Oceanospirillum multiglobuliferum</name>
    <dbReference type="NCBI Taxonomy" id="64969"/>
    <lineage>
        <taxon>Bacteria</taxon>
        <taxon>Pseudomonadati</taxon>
        <taxon>Pseudomonadota</taxon>
        <taxon>Gammaproteobacteria</taxon>
        <taxon>Oceanospirillales</taxon>
        <taxon>Oceanospirillaceae</taxon>
        <taxon>Oceanospirillum</taxon>
    </lineage>
</organism>
<protein>
    <recommendedName>
        <fullName evidence="6">SURF1-like protein</fullName>
    </recommendedName>
</protein>
<dbReference type="STRING" id="64969.SAMN02745127_00597"/>
<dbReference type="InterPro" id="IPR045214">
    <property type="entry name" value="Surf1/Surf4"/>
</dbReference>
<evidence type="ECO:0000313" key="8">
    <source>
        <dbReference type="Proteomes" id="UP000191418"/>
    </source>
</evidence>
<feature type="transmembrane region" description="Helical" evidence="6">
    <location>
        <begin position="240"/>
        <end position="261"/>
    </location>
</feature>
<dbReference type="InterPro" id="IPR002994">
    <property type="entry name" value="Surf1/Shy1"/>
</dbReference>
<dbReference type="AlphaFoldDB" id="A0A1V4T8R0"/>
<dbReference type="Proteomes" id="UP000191418">
    <property type="component" value="Unassembled WGS sequence"/>
</dbReference>
<evidence type="ECO:0000256" key="1">
    <source>
        <dbReference type="ARBA" id="ARBA00004370"/>
    </source>
</evidence>
<dbReference type="Pfam" id="PF02104">
    <property type="entry name" value="SURF1"/>
    <property type="match status" value="1"/>
</dbReference>
<name>A0A1V4T8R0_9GAMM</name>
<evidence type="ECO:0000313" key="7">
    <source>
        <dbReference type="EMBL" id="OPX56300.1"/>
    </source>
</evidence>
<evidence type="ECO:0000256" key="5">
    <source>
        <dbReference type="ARBA" id="ARBA00023136"/>
    </source>
</evidence>
<sequence>MWFGWGCFSLFTYFKFKQGAHKPLLITKKKLSFHLLMILVIILCTGLGFWQLERATEKTILLEQIRQGRLHPESANELLQQIRNAQIRPYAQYRVSGYYQSQYSFLLDNRTDNGRVGYHLLTPFLLATPSLIGQTDTPWLLINRGWIAAPRLRGDLPIINTPTGLVEVQVQLNLLQPIADTEQLDLKWPLRVQKLDLTQFSEQIQHSLLPYEFRLADAGQAGVALAQPARPALQPDQHMGYAVQWFMLALVFSLLWSYPLWRGYIPLNR</sequence>
<gene>
    <name evidence="7" type="ORF">BTE48_04825</name>
</gene>
<keyword evidence="3 6" id="KW-0812">Transmembrane</keyword>
<comment type="subcellular location">
    <subcellularLocation>
        <location evidence="6">Cell membrane</location>
        <topology evidence="6">Multi-pass membrane protein</topology>
    </subcellularLocation>
    <subcellularLocation>
        <location evidence="1">Membrane</location>
    </subcellularLocation>
</comment>
<evidence type="ECO:0000256" key="6">
    <source>
        <dbReference type="RuleBase" id="RU363076"/>
    </source>
</evidence>
<dbReference type="PANTHER" id="PTHR23427">
    <property type="entry name" value="SURFEIT LOCUS PROTEIN"/>
    <property type="match status" value="1"/>
</dbReference>
<evidence type="ECO:0000256" key="2">
    <source>
        <dbReference type="ARBA" id="ARBA00007165"/>
    </source>
</evidence>